<dbReference type="EMBL" id="AOCG01000003">
    <property type="protein sequence ID" value="EUJ21062.1"/>
    <property type="molecule type" value="Genomic_DNA"/>
</dbReference>
<comment type="caution">
    <text evidence="2">The sequence shown here is derived from an EMBL/GenBank/DDBJ whole genome shotgun (WGS) entry which is preliminary data.</text>
</comment>
<protein>
    <submittedName>
        <fullName evidence="2">Ornithine carbamoyltransferase</fullName>
    </submittedName>
</protein>
<sequence>MRSKFRGRDYLGLKDFTKEEMTELIDLTQDLKRKWVMGEPHATCEIVLLG</sequence>
<dbReference type="GO" id="GO:0016743">
    <property type="term" value="F:carboxyl- or carbamoyltransferase activity"/>
    <property type="evidence" value="ECO:0007669"/>
    <property type="project" value="InterPro"/>
</dbReference>
<dbReference type="InterPro" id="IPR036901">
    <property type="entry name" value="Asp/Orn_carbamoylTrfase_sf"/>
</dbReference>
<proteinExistence type="predicted"/>
<evidence type="ECO:0000313" key="3">
    <source>
        <dbReference type="Proteomes" id="UP000019246"/>
    </source>
</evidence>
<evidence type="ECO:0000313" key="2">
    <source>
        <dbReference type="EMBL" id="EUJ21062.1"/>
    </source>
</evidence>
<dbReference type="RefSeq" id="WP_206537510.1">
    <property type="nucleotide sequence ID" value="NZ_AOCG01000003.1"/>
</dbReference>
<name>W7B561_9LIST</name>
<dbReference type="PATRIC" id="fig|1265818.5.peg.757"/>
<dbReference type="GO" id="GO:0016597">
    <property type="term" value="F:amino acid binding"/>
    <property type="evidence" value="ECO:0007669"/>
    <property type="project" value="InterPro"/>
</dbReference>
<dbReference type="Gene3D" id="3.40.50.1370">
    <property type="entry name" value="Aspartate/ornithine carbamoyltransferase"/>
    <property type="match status" value="1"/>
</dbReference>
<organism evidence="2 3">
    <name type="scientific">Listeria aquatica FSL S10-1188</name>
    <dbReference type="NCBI Taxonomy" id="1265818"/>
    <lineage>
        <taxon>Bacteria</taxon>
        <taxon>Bacillati</taxon>
        <taxon>Bacillota</taxon>
        <taxon>Bacilli</taxon>
        <taxon>Bacillales</taxon>
        <taxon>Listeriaceae</taxon>
        <taxon>Listeria</taxon>
    </lineage>
</organism>
<dbReference type="STRING" id="1265818.MAQA_03771"/>
<keyword evidence="1 2" id="KW-0808">Transferase</keyword>
<dbReference type="Proteomes" id="UP000019246">
    <property type="component" value="Unassembled WGS sequence"/>
</dbReference>
<accession>W7B561</accession>
<dbReference type="AlphaFoldDB" id="W7B561"/>
<keyword evidence="3" id="KW-1185">Reference proteome</keyword>
<evidence type="ECO:0000256" key="1">
    <source>
        <dbReference type="ARBA" id="ARBA00022679"/>
    </source>
</evidence>
<gene>
    <name evidence="2" type="ORF">MAQA_03771</name>
</gene>
<dbReference type="GO" id="GO:0006520">
    <property type="term" value="P:amino acid metabolic process"/>
    <property type="evidence" value="ECO:0007669"/>
    <property type="project" value="InterPro"/>
</dbReference>
<reference evidence="2 3" key="1">
    <citation type="journal article" date="2014" name="Int. J. Syst. Evol. Microbiol.">
        <title>Listeria floridensis sp. nov., Listeria aquatica sp. nov., Listeria cornellensis sp. nov., Listeria riparia sp. nov. and Listeria grandensis sp. nov., from agricultural and natural environments.</title>
        <authorList>
            <person name="den Bakker H.C."/>
            <person name="Warchocki S."/>
            <person name="Wright E.M."/>
            <person name="Allred A.F."/>
            <person name="Ahlstrom C."/>
            <person name="Manuel C.S."/>
            <person name="Stasiewicz M.J."/>
            <person name="Burrell A."/>
            <person name="Roof S."/>
            <person name="Strawn L."/>
            <person name="Fortes E.D."/>
            <person name="Nightingale K.K."/>
            <person name="Kephart D."/>
            <person name="Wiedmann M."/>
        </authorList>
    </citation>
    <scope>NUCLEOTIDE SEQUENCE [LARGE SCALE GENOMIC DNA]</scope>
    <source>
        <strain evidence="2 3">FSL S10-1188</strain>
    </source>
</reference>